<evidence type="ECO:0000256" key="1">
    <source>
        <dbReference type="SAM" id="Phobius"/>
    </source>
</evidence>
<feature type="transmembrane region" description="Helical" evidence="1">
    <location>
        <begin position="6"/>
        <end position="24"/>
    </location>
</feature>
<accession>A0ABT8KUM7</accession>
<protein>
    <submittedName>
        <fullName evidence="2">LPS export ABC transporter periplasmic protein LptC</fullName>
    </submittedName>
</protein>
<dbReference type="Pfam" id="PF06835">
    <property type="entry name" value="LptC"/>
    <property type="match status" value="1"/>
</dbReference>
<dbReference type="Gene3D" id="2.60.450.10">
    <property type="entry name" value="Lipopolysaccharide (LPS) transport protein A like domain"/>
    <property type="match status" value="1"/>
</dbReference>
<gene>
    <name evidence="2" type="primary">lptC</name>
    <name evidence="2" type="ORF">QQ008_23905</name>
</gene>
<dbReference type="Proteomes" id="UP001172082">
    <property type="component" value="Unassembled WGS sequence"/>
</dbReference>
<evidence type="ECO:0000313" key="2">
    <source>
        <dbReference type="EMBL" id="MDN5204459.1"/>
    </source>
</evidence>
<comment type="caution">
    <text evidence="2">The sequence shown here is derived from an EMBL/GenBank/DDBJ whole genome shotgun (WGS) entry which is preliminary data.</text>
</comment>
<keyword evidence="1" id="KW-0472">Membrane</keyword>
<dbReference type="NCBIfam" id="TIGR04409">
    <property type="entry name" value="LptC_YrbK"/>
    <property type="match status" value="1"/>
</dbReference>
<proteinExistence type="predicted"/>
<reference evidence="2" key="1">
    <citation type="submission" date="2023-06" db="EMBL/GenBank/DDBJ databases">
        <title>Genomic of Parafulvivirga corallium.</title>
        <authorList>
            <person name="Wang G."/>
        </authorList>
    </citation>
    <scope>NUCLEOTIDE SEQUENCE</scope>
    <source>
        <strain evidence="2">BMA10</strain>
    </source>
</reference>
<keyword evidence="1" id="KW-1133">Transmembrane helix</keyword>
<dbReference type="InterPro" id="IPR026265">
    <property type="entry name" value="LptC"/>
</dbReference>
<dbReference type="EMBL" id="JAUJEA010000011">
    <property type="protein sequence ID" value="MDN5204459.1"/>
    <property type="molecule type" value="Genomic_DNA"/>
</dbReference>
<organism evidence="2 3">
    <name type="scientific">Splendidivirga corallicola</name>
    <dbReference type="NCBI Taxonomy" id="3051826"/>
    <lineage>
        <taxon>Bacteria</taxon>
        <taxon>Pseudomonadati</taxon>
        <taxon>Bacteroidota</taxon>
        <taxon>Cytophagia</taxon>
        <taxon>Cytophagales</taxon>
        <taxon>Splendidivirgaceae</taxon>
        <taxon>Splendidivirga</taxon>
    </lineage>
</organism>
<keyword evidence="3" id="KW-1185">Reference proteome</keyword>
<dbReference type="InterPro" id="IPR010664">
    <property type="entry name" value="LipoPS_assembly_LptC-rel"/>
</dbReference>
<evidence type="ECO:0000313" key="3">
    <source>
        <dbReference type="Proteomes" id="UP001172082"/>
    </source>
</evidence>
<name>A0ABT8KUM7_9BACT</name>
<dbReference type="RefSeq" id="WP_346754482.1">
    <property type="nucleotide sequence ID" value="NZ_JAUJEA010000011.1"/>
</dbReference>
<sequence length="188" mass="21491">MKSFSFLLPFTTSISYILIALYFVSCSSKEQAMPGKNQYEGPLTEAYDVETLYSDSAVVMVKIVGAKQNQFFNGDIEYPEGIFIEFYDKISKKVTSTLKANKGFYNKKEDLFRVEEDVEVINFEKNQRLNSEELFWDPKKEEVYTEKFVNIDTGDDIVKGTGLVAKQDFSSWEILKPTGDISIDDGQL</sequence>
<keyword evidence="1" id="KW-0812">Transmembrane</keyword>